<evidence type="ECO:0000313" key="9">
    <source>
        <dbReference type="Xenbase" id="XB-GENE-29086275"/>
    </source>
</evidence>
<keyword evidence="7" id="KW-1185">Reference proteome</keyword>
<dbReference type="RefSeq" id="XP_017950244.2">
    <property type="nucleotide sequence ID" value="XM_018094755.2"/>
</dbReference>
<dbReference type="OrthoDB" id="9930485at2759"/>
<feature type="region of interest" description="Disordered" evidence="5">
    <location>
        <begin position="148"/>
        <end position="199"/>
    </location>
</feature>
<organism evidence="7 8">
    <name type="scientific">Xenopus tropicalis</name>
    <name type="common">Western clawed frog</name>
    <name type="synonym">Silurana tropicalis</name>
    <dbReference type="NCBI Taxonomy" id="8364"/>
    <lineage>
        <taxon>Eukaryota</taxon>
        <taxon>Metazoa</taxon>
        <taxon>Chordata</taxon>
        <taxon>Craniata</taxon>
        <taxon>Vertebrata</taxon>
        <taxon>Euteleostomi</taxon>
        <taxon>Amphibia</taxon>
        <taxon>Batrachia</taxon>
        <taxon>Anura</taxon>
        <taxon>Pipoidea</taxon>
        <taxon>Pipidae</taxon>
        <taxon>Xenopodinae</taxon>
        <taxon>Xenopus</taxon>
        <taxon>Silurana</taxon>
    </lineage>
</organism>
<proteinExistence type="inferred from homology"/>
<dbReference type="GO" id="GO:0005576">
    <property type="term" value="C:extracellular region"/>
    <property type="evidence" value="ECO:0007669"/>
    <property type="project" value="UniProtKB-SubCell"/>
</dbReference>
<dbReference type="PANTHER" id="PTHR10206:SF0">
    <property type="entry name" value="CATHELICIDIN B1-RELATED"/>
    <property type="match status" value="1"/>
</dbReference>
<dbReference type="GeneID" id="101732654"/>
<dbReference type="InterPro" id="IPR001894">
    <property type="entry name" value="Cathelicidin-like"/>
</dbReference>
<dbReference type="InterPro" id="IPR046350">
    <property type="entry name" value="Cystatin_sf"/>
</dbReference>
<dbReference type="PANTHER" id="PTHR10206">
    <property type="entry name" value="CATHELICIDIN"/>
    <property type="match status" value="1"/>
</dbReference>
<dbReference type="GO" id="GO:0006952">
    <property type="term" value="P:defense response"/>
    <property type="evidence" value="ECO:0007669"/>
    <property type="project" value="InterPro"/>
</dbReference>
<feature type="compositionally biased region" description="Gly residues" evidence="5">
    <location>
        <begin position="153"/>
        <end position="199"/>
    </location>
</feature>
<accession>A0A8J0T412</accession>
<dbReference type="Xenbase" id="XB-GENE-29086275">
    <property type="gene designation" value="LOC101732654"/>
</dbReference>
<dbReference type="Gene3D" id="3.10.450.10">
    <property type="match status" value="1"/>
</dbReference>
<name>A0A8J0T412_XENTR</name>
<evidence type="ECO:0000256" key="1">
    <source>
        <dbReference type="ARBA" id="ARBA00004613"/>
    </source>
</evidence>
<dbReference type="OMA" id="KLMYPAN"/>
<evidence type="ECO:0000256" key="6">
    <source>
        <dbReference type="SAM" id="SignalP"/>
    </source>
</evidence>
<evidence type="ECO:0000313" key="8">
    <source>
        <dbReference type="RefSeq" id="XP_017950244.2"/>
    </source>
</evidence>
<dbReference type="AGR" id="Xenbase:XB-GENE-29086275"/>
<dbReference type="SUPFAM" id="SSF54403">
    <property type="entry name" value="Cystatin/monellin"/>
    <property type="match status" value="1"/>
</dbReference>
<keyword evidence="6" id="KW-0732">Signal</keyword>
<feature type="signal peptide" evidence="6">
    <location>
        <begin position="1"/>
        <end position="37"/>
    </location>
</feature>
<reference evidence="8" key="1">
    <citation type="submission" date="2025-08" db="UniProtKB">
        <authorList>
            <consortium name="RefSeq"/>
        </authorList>
    </citation>
    <scope>IDENTIFICATION</scope>
    <source>
        <strain evidence="8">Nigerian</strain>
        <tissue evidence="8">Liver and blood</tissue>
    </source>
</reference>
<gene>
    <name evidence="8 9" type="primary">LOC101732654</name>
</gene>
<evidence type="ECO:0000256" key="2">
    <source>
        <dbReference type="ARBA" id="ARBA00005320"/>
    </source>
</evidence>
<comment type="similarity">
    <text evidence="2">Belongs to the cathelicidin family.</text>
</comment>
<evidence type="ECO:0000313" key="7">
    <source>
        <dbReference type="Proteomes" id="UP000008143"/>
    </source>
</evidence>
<comment type="subcellular location">
    <subcellularLocation>
        <location evidence="1">Secreted</location>
    </subcellularLocation>
</comment>
<dbReference type="AlphaFoldDB" id="A0A8J0T412"/>
<keyword evidence="3" id="KW-0964">Secreted</keyword>
<sequence length="199" mass="20877">MSIKGAPVLYRKLMYPANMGAPLRPLLLLCLCLAAHSLSLPRIPMTDMEVSAMAMVSTEYYNRGSSDNSVFQLFESDINYFTNGSDAQIQFTIKETGCQKSDNQVVQECDFLENGVMKRCTSSFFPEDELPAIVITCDAVQNAPIRVRRSRNGGRGGGGRGGGRGGGGSRGGGSRGGGGRSGSGSSIAGGGGGRMNGYA</sequence>
<protein>
    <submittedName>
        <fullName evidence="8">Protegrin-3-like</fullName>
    </submittedName>
</protein>
<feature type="chain" id="PRO_5035321416" evidence="6">
    <location>
        <begin position="38"/>
        <end position="199"/>
    </location>
</feature>
<evidence type="ECO:0000256" key="5">
    <source>
        <dbReference type="SAM" id="MobiDB-lite"/>
    </source>
</evidence>
<evidence type="ECO:0000256" key="3">
    <source>
        <dbReference type="ARBA" id="ARBA00022525"/>
    </source>
</evidence>
<keyword evidence="4" id="KW-1015">Disulfide bond</keyword>
<dbReference type="Pfam" id="PF00666">
    <property type="entry name" value="Cathelicidins"/>
    <property type="match status" value="1"/>
</dbReference>
<evidence type="ECO:0000256" key="4">
    <source>
        <dbReference type="ARBA" id="ARBA00023157"/>
    </source>
</evidence>
<dbReference type="Proteomes" id="UP000008143">
    <property type="component" value="Chromosome 6"/>
</dbReference>
<dbReference type="KEGG" id="xtr:101732654"/>